<protein>
    <submittedName>
        <fullName evidence="1">Uncharacterized protein</fullName>
    </submittedName>
</protein>
<comment type="caution">
    <text evidence="1">The sequence shown here is derived from an EMBL/GenBank/DDBJ whole genome shotgun (WGS) entry which is preliminary data.</text>
</comment>
<keyword evidence="2" id="KW-1185">Reference proteome</keyword>
<dbReference type="EMBL" id="CM056818">
    <property type="protein sequence ID" value="KAJ8622139.1"/>
    <property type="molecule type" value="Genomic_DNA"/>
</dbReference>
<evidence type="ECO:0000313" key="2">
    <source>
        <dbReference type="Proteomes" id="UP001234297"/>
    </source>
</evidence>
<evidence type="ECO:0000313" key="1">
    <source>
        <dbReference type="EMBL" id="KAJ8622139.1"/>
    </source>
</evidence>
<proteinExistence type="predicted"/>
<sequence>MDWMEDDGQRWVAACRKKKMGGLGLLERAEMEGRKTDWVEDDGQRWVVGETELFGGIFKDVPIAQVVPDIEVPRMVVCEFFVML</sequence>
<gene>
    <name evidence="1" type="ORF">MRB53_030668</name>
</gene>
<dbReference type="Proteomes" id="UP001234297">
    <property type="component" value="Chromosome 10"/>
</dbReference>
<accession>A0ACC2KMG3</accession>
<name>A0ACC2KMG3_PERAE</name>
<organism evidence="1 2">
    <name type="scientific">Persea americana</name>
    <name type="common">Avocado</name>
    <dbReference type="NCBI Taxonomy" id="3435"/>
    <lineage>
        <taxon>Eukaryota</taxon>
        <taxon>Viridiplantae</taxon>
        <taxon>Streptophyta</taxon>
        <taxon>Embryophyta</taxon>
        <taxon>Tracheophyta</taxon>
        <taxon>Spermatophyta</taxon>
        <taxon>Magnoliopsida</taxon>
        <taxon>Magnoliidae</taxon>
        <taxon>Laurales</taxon>
        <taxon>Lauraceae</taxon>
        <taxon>Persea</taxon>
    </lineage>
</organism>
<reference evidence="1 2" key="1">
    <citation type="journal article" date="2022" name="Hortic Res">
        <title>A haplotype resolved chromosomal level avocado genome allows analysis of novel avocado genes.</title>
        <authorList>
            <person name="Nath O."/>
            <person name="Fletcher S.J."/>
            <person name="Hayward A."/>
            <person name="Shaw L.M."/>
            <person name="Masouleh A.K."/>
            <person name="Furtado A."/>
            <person name="Henry R.J."/>
            <person name="Mitter N."/>
        </authorList>
    </citation>
    <scope>NUCLEOTIDE SEQUENCE [LARGE SCALE GENOMIC DNA]</scope>
    <source>
        <strain evidence="2">cv. Hass</strain>
    </source>
</reference>